<feature type="domain" description="GHMP kinase N-terminal" evidence="11">
    <location>
        <begin position="104"/>
        <end position="190"/>
    </location>
</feature>
<accession>A0A518BIU7</accession>
<dbReference type="InterPro" id="IPR006204">
    <property type="entry name" value="GHMP_kinase_N_dom"/>
</dbReference>
<dbReference type="PRINTS" id="PR00473">
    <property type="entry name" value="GALCTOKINASE"/>
</dbReference>
<evidence type="ECO:0000256" key="3">
    <source>
        <dbReference type="ARBA" id="ARBA00022723"/>
    </source>
</evidence>
<keyword evidence="4" id="KW-0547">Nucleotide-binding</keyword>
<dbReference type="Gene3D" id="3.30.70.890">
    <property type="entry name" value="GHMP kinase, C-terminal domain"/>
    <property type="match status" value="1"/>
</dbReference>
<dbReference type="GO" id="GO:0005524">
    <property type="term" value="F:ATP binding"/>
    <property type="evidence" value="ECO:0007669"/>
    <property type="project" value="UniProtKB-UniRule"/>
</dbReference>
<feature type="domain" description="Galactokinase N-terminal" evidence="13">
    <location>
        <begin position="21"/>
        <end position="69"/>
    </location>
</feature>
<dbReference type="Pfam" id="PF10509">
    <property type="entry name" value="GalKase_gal_bdg"/>
    <property type="match status" value="1"/>
</dbReference>
<evidence type="ECO:0000256" key="5">
    <source>
        <dbReference type="ARBA" id="ARBA00022777"/>
    </source>
</evidence>
<evidence type="ECO:0000259" key="12">
    <source>
        <dbReference type="Pfam" id="PF08544"/>
    </source>
</evidence>
<evidence type="ECO:0000256" key="10">
    <source>
        <dbReference type="NCBIfam" id="TIGR00131"/>
    </source>
</evidence>
<evidence type="ECO:0000256" key="9">
    <source>
        <dbReference type="ARBA" id="ARBA00023277"/>
    </source>
</evidence>
<dbReference type="PROSITE" id="PS00627">
    <property type="entry name" value="GHMP_KINASES_ATP"/>
    <property type="match status" value="1"/>
</dbReference>
<dbReference type="GO" id="GO:0005829">
    <property type="term" value="C:cytosol"/>
    <property type="evidence" value="ECO:0007669"/>
    <property type="project" value="TreeGrafter"/>
</dbReference>
<dbReference type="InterPro" id="IPR014721">
    <property type="entry name" value="Ribsml_uS5_D2-typ_fold_subgr"/>
</dbReference>
<evidence type="ECO:0000256" key="4">
    <source>
        <dbReference type="ARBA" id="ARBA00022741"/>
    </source>
</evidence>
<keyword evidence="2 14" id="KW-0808">Transferase</keyword>
<dbReference type="InterPro" id="IPR000705">
    <property type="entry name" value="Galactokinase"/>
</dbReference>
<evidence type="ECO:0000256" key="6">
    <source>
        <dbReference type="ARBA" id="ARBA00022840"/>
    </source>
</evidence>
<keyword evidence="5 14" id="KW-0418">Kinase</keyword>
<evidence type="ECO:0000259" key="11">
    <source>
        <dbReference type="Pfam" id="PF00288"/>
    </source>
</evidence>
<keyword evidence="15" id="KW-1185">Reference proteome</keyword>
<reference evidence="14 15" key="1">
    <citation type="submission" date="2019-02" db="EMBL/GenBank/DDBJ databases">
        <title>Deep-cultivation of Planctomycetes and their phenomic and genomic characterization uncovers novel biology.</title>
        <authorList>
            <person name="Wiegand S."/>
            <person name="Jogler M."/>
            <person name="Boedeker C."/>
            <person name="Pinto D."/>
            <person name="Vollmers J."/>
            <person name="Rivas-Marin E."/>
            <person name="Kohn T."/>
            <person name="Peeters S.H."/>
            <person name="Heuer A."/>
            <person name="Rast P."/>
            <person name="Oberbeckmann S."/>
            <person name="Bunk B."/>
            <person name="Jeske O."/>
            <person name="Meyerdierks A."/>
            <person name="Storesund J.E."/>
            <person name="Kallscheuer N."/>
            <person name="Luecker S."/>
            <person name="Lage O.M."/>
            <person name="Pohl T."/>
            <person name="Merkel B.J."/>
            <person name="Hornburger P."/>
            <person name="Mueller R.-W."/>
            <person name="Bruemmer F."/>
            <person name="Labrenz M."/>
            <person name="Spormann A.M."/>
            <person name="Op den Camp H."/>
            <person name="Overmann J."/>
            <person name="Amann R."/>
            <person name="Jetten M.S.M."/>
            <person name="Mascher T."/>
            <person name="Medema M.H."/>
            <person name="Devos D.P."/>
            <person name="Kaster A.-K."/>
            <person name="Ovreas L."/>
            <person name="Rohde M."/>
            <person name="Galperin M.Y."/>
            <person name="Jogler C."/>
        </authorList>
    </citation>
    <scope>NUCLEOTIDE SEQUENCE [LARGE SCALE GENOMIC DNA]</scope>
    <source>
        <strain evidence="14 15">Pla133</strain>
    </source>
</reference>
<dbReference type="EMBL" id="CP036287">
    <property type="protein sequence ID" value="QDU66910.1"/>
    <property type="molecule type" value="Genomic_DNA"/>
</dbReference>
<dbReference type="KEGG" id="pbap:Pla133_19860"/>
<dbReference type="NCBIfam" id="TIGR00131">
    <property type="entry name" value="gal_kin"/>
    <property type="match status" value="1"/>
</dbReference>
<evidence type="ECO:0000259" key="13">
    <source>
        <dbReference type="Pfam" id="PF10509"/>
    </source>
</evidence>
<dbReference type="GO" id="GO:0006012">
    <property type="term" value="P:galactose metabolic process"/>
    <property type="evidence" value="ECO:0007669"/>
    <property type="project" value="UniProtKB-UniRule"/>
</dbReference>
<dbReference type="PIRSF" id="PIRSF000530">
    <property type="entry name" value="Galactokinase"/>
    <property type="match status" value="1"/>
</dbReference>
<evidence type="ECO:0000256" key="2">
    <source>
        <dbReference type="ARBA" id="ARBA00022679"/>
    </source>
</evidence>
<dbReference type="SUPFAM" id="SSF54211">
    <property type="entry name" value="Ribosomal protein S5 domain 2-like"/>
    <property type="match status" value="1"/>
</dbReference>
<dbReference type="InterPro" id="IPR019539">
    <property type="entry name" value="GalKase_N"/>
</dbReference>
<name>A0A518BIU7_9BACT</name>
<protein>
    <recommendedName>
        <fullName evidence="10">Galactokinase</fullName>
        <ecNumber evidence="10">2.7.1.6</ecNumber>
    </recommendedName>
</protein>
<sequence length="397" mass="42274">MTLSFPRPPIDSERSEALRIAFAERFGPGAPRAHFAPGRANLMGAHLDYNGGPVMPMAVDRGTWVAVRRRTDRRVRMASTVEEGEVEWSLDALPDAPSGRWFDYPLGVLRAVLTRPGELPGLDVLFGGDLPIGAGLSSSASICVGTAHALTAAAGGELEPDEGVELALAAERGFVGVQCGIMDPYAVAHSRPGHLLWLDCKDRSVDHVPLDATQVTVAVADSLVRRELAQGAFNERVAQCAEAFELLRLHVPAATCLRDVPLGVVRAHLSELEPAVGRRALHVAGEVARTFEARDALVRGDVAAFGSAMLASHESLREQYEVSTDELDCLVDAAASVDGVLGSRLTGAGFGGCTVVLLRAGAEDDLRAALEQRYAARFGRTPTVAFYRGDPGPRELD</sequence>
<dbReference type="InterPro" id="IPR013750">
    <property type="entry name" value="GHMP_kinase_C_dom"/>
</dbReference>
<dbReference type="PANTHER" id="PTHR10457">
    <property type="entry name" value="MEVALONATE KINASE/GALACTOKINASE"/>
    <property type="match status" value="1"/>
</dbReference>
<dbReference type="FunFam" id="3.30.70.890:FF:000001">
    <property type="entry name" value="Galactokinase"/>
    <property type="match status" value="1"/>
</dbReference>
<dbReference type="Pfam" id="PF00288">
    <property type="entry name" value="GHMP_kinases_N"/>
    <property type="match status" value="1"/>
</dbReference>
<organism evidence="14 15">
    <name type="scientific">Engelhardtia mirabilis</name>
    <dbReference type="NCBI Taxonomy" id="2528011"/>
    <lineage>
        <taxon>Bacteria</taxon>
        <taxon>Pseudomonadati</taxon>
        <taxon>Planctomycetota</taxon>
        <taxon>Planctomycetia</taxon>
        <taxon>Planctomycetia incertae sedis</taxon>
        <taxon>Engelhardtia</taxon>
    </lineage>
</organism>
<gene>
    <name evidence="14" type="primary">galK</name>
    <name evidence="14" type="ORF">Pla133_19860</name>
</gene>
<evidence type="ECO:0000256" key="8">
    <source>
        <dbReference type="ARBA" id="ARBA00023144"/>
    </source>
</evidence>
<dbReference type="GO" id="GO:0046872">
    <property type="term" value="F:metal ion binding"/>
    <property type="evidence" value="ECO:0007669"/>
    <property type="project" value="UniProtKB-KW"/>
</dbReference>
<dbReference type="PRINTS" id="PR00959">
    <property type="entry name" value="MEVGALKINASE"/>
</dbReference>
<dbReference type="InterPro" id="IPR036554">
    <property type="entry name" value="GHMP_kinase_C_sf"/>
</dbReference>
<dbReference type="SUPFAM" id="SSF55060">
    <property type="entry name" value="GHMP Kinase, C-terminal domain"/>
    <property type="match status" value="1"/>
</dbReference>
<dbReference type="EC" id="2.7.1.6" evidence="10"/>
<keyword evidence="6" id="KW-0067">ATP-binding</keyword>
<dbReference type="RefSeq" id="WP_145064712.1">
    <property type="nucleotide sequence ID" value="NZ_CP036287.1"/>
</dbReference>
<feature type="domain" description="GHMP kinase C-terminal" evidence="12">
    <location>
        <begin position="294"/>
        <end position="375"/>
    </location>
</feature>
<dbReference type="Gene3D" id="3.30.230.10">
    <property type="match status" value="1"/>
</dbReference>
<dbReference type="Proteomes" id="UP000316921">
    <property type="component" value="Chromosome"/>
</dbReference>
<dbReference type="AlphaFoldDB" id="A0A518BIU7"/>
<dbReference type="InterPro" id="IPR020568">
    <property type="entry name" value="Ribosomal_Su5_D2-typ_SF"/>
</dbReference>
<dbReference type="Pfam" id="PF08544">
    <property type="entry name" value="GHMP_kinases_C"/>
    <property type="match status" value="1"/>
</dbReference>
<proteinExistence type="inferred from homology"/>
<dbReference type="GO" id="GO:0004335">
    <property type="term" value="F:galactokinase activity"/>
    <property type="evidence" value="ECO:0007669"/>
    <property type="project" value="UniProtKB-UniRule"/>
</dbReference>
<keyword evidence="8" id="KW-0299">Galactose metabolism</keyword>
<dbReference type="InterPro" id="IPR006203">
    <property type="entry name" value="GHMP_knse_ATP-bd_CS"/>
</dbReference>
<keyword evidence="3" id="KW-0479">Metal-binding</keyword>
<keyword evidence="9" id="KW-0119">Carbohydrate metabolism</keyword>
<dbReference type="PANTHER" id="PTHR10457:SF7">
    <property type="entry name" value="GALACTOKINASE-RELATED"/>
    <property type="match status" value="1"/>
</dbReference>
<evidence type="ECO:0000313" key="15">
    <source>
        <dbReference type="Proteomes" id="UP000316921"/>
    </source>
</evidence>
<dbReference type="InterPro" id="IPR006206">
    <property type="entry name" value="Mevalonate/galactokinase"/>
</dbReference>
<evidence type="ECO:0000256" key="7">
    <source>
        <dbReference type="ARBA" id="ARBA00022842"/>
    </source>
</evidence>
<evidence type="ECO:0000256" key="1">
    <source>
        <dbReference type="ARBA" id="ARBA00006566"/>
    </source>
</evidence>
<comment type="similarity">
    <text evidence="1">Belongs to the GHMP kinase family. GalK subfamily.</text>
</comment>
<keyword evidence="7" id="KW-0460">Magnesium</keyword>
<evidence type="ECO:0000313" key="14">
    <source>
        <dbReference type="EMBL" id="QDU66910.1"/>
    </source>
</evidence>